<dbReference type="Pfam" id="PF14361">
    <property type="entry name" value="RsbRD_N"/>
    <property type="match status" value="1"/>
</dbReference>
<organism evidence="5 6">
    <name type="scientific">Antrihabitans stalactiti</name>
    <dbReference type="NCBI Taxonomy" id="2584121"/>
    <lineage>
        <taxon>Bacteria</taxon>
        <taxon>Bacillati</taxon>
        <taxon>Actinomycetota</taxon>
        <taxon>Actinomycetes</taxon>
        <taxon>Mycobacteriales</taxon>
        <taxon>Nocardiaceae</taxon>
        <taxon>Antrihabitans</taxon>
    </lineage>
</organism>
<evidence type="ECO:0000313" key="6">
    <source>
        <dbReference type="Proteomes" id="UP000535543"/>
    </source>
</evidence>
<evidence type="ECO:0000313" key="5">
    <source>
        <dbReference type="EMBL" id="NMN99486.1"/>
    </source>
</evidence>
<accession>A0A848KNM0</accession>
<dbReference type="InterPro" id="IPR025751">
    <property type="entry name" value="RsbRD_N_dom"/>
</dbReference>
<comment type="caution">
    <text evidence="5">The sequence shown here is derived from an EMBL/GenBank/DDBJ whole genome shotgun (WGS) entry which is preliminary data.</text>
</comment>
<dbReference type="AlphaFoldDB" id="A0A848KNM0"/>
<evidence type="ECO:0000259" key="2">
    <source>
        <dbReference type="Pfam" id="PF13556"/>
    </source>
</evidence>
<comment type="similarity">
    <text evidence="1">Belongs to the CdaR family.</text>
</comment>
<reference evidence="5 6" key="1">
    <citation type="submission" date="2019-05" db="EMBL/GenBank/DDBJ databases">
        <authorList>
            <person name="Lee S.D."/>
        </authorList>
    </citation>
    <scope>NUCLEOTIDE SEQUENCE [LARGE SCALE GENOMIC DNA]</scope>
    <source>
        <strain evidence="5 6">YC2-7</strain>
    </source>
</reference>
<sequence>MKVVRLSWQTNARWTMPNNEVAQWISRYVVETDNRTSIERLTLMVDEMILAVVPSLASDETMRAELHASTRAHWRGFYLALGRESFEPNPPAEALEWARTVARRGLDLGVLLKSYRIGQRALWEYLTRLLDDEIVDVELRSAVLREIWDRAAVWLDAAIEQVVITYSDEREQWRRGALARRVATVRSILRGDVIDVDHAAGELGHTLHLHQTAFVLWADDTTPDAAVTPALESLATHLARAVDGAPPLTMTSGARGLWVWVATTTSRYHDVYAEVQPSAAGIHIAAGSTGLGLKGFRRSHREALAAQRVAIESHSTAALTRYSDIELVCLVSGDGSLDMMRTLVERELRGLAGPDESNKRLRETALVFLTNGGDAAAAAATLALHPNTVRYRIRQAEQQMGHTIDERRAHVEIALRCAQTYSDFVLPDDR</sequence>
<dbReference type="Pfam" id="PF17853">
    <property type="entry name" value="GGDEF_2"/>
    <property type="match status" value="1"/>
</dbReference>
<dbReference type="InterPro" id="IPR042070">
    <property type="entry name" value="PucR_C-HTH_sf"/>
</dbReference>
<dbReference type="Pfam" id="PF13556">
    <property type="entry name" value="HTH_30"/>
    <property type="match status" value="1"/>
</dbReference>
<dbReference type="InterPro" id="IPR041522">
    <property type="entry name" value="CdaR_GGDEF"/>
</dbReference>
<name>A0A848KNM0_9NOCA</name>
<feature type="domain" description="CdaR GGDEF-like" evidence="4">
    <location>
        <begin position="192"/>
        <end position="309"/>
    </location>
</feature>
<evidence type="ECO:0000259" key="4">
    <source>
        <dbReference type="Pfam" id="PF17853"/>
    </source>
</evidence>
<evidence type="ECO:0000256" key="1">
    <source>
        <dbReference type="ARBA" id="ARBA00006754"/>
    </source>
</evidence>
<dbReference type="EMBL" id="VCQU01000019">
    <property type="protein sequence ID" value="NMN99486.1"/>
    <property type="molecule type" value="Genomic_DNA"/>
</dbReference>
<feature type="domain" description="PucR C-terminal helix-turn-helix" evidence="2">
    <location>
        <begin position="361"/>
        <end position="416"/>
    </location>
</feature>
<protein>
    <submittedName>
        <fullName evidence="5">CdaR family transcriptional regulator</fullName>
    </submittedName>
</protein>
<dbReference type="Proteomes" id="UP000535543">
    <property type="component" value="Unassembled WGS sequence"/>
</dbReference>
<gene>
    <name evidence="5" type="ORF">FGL95_31165</name>
</gene>
<dbReference type="Gene3D" id="1.10.10.2840">
    <property type="entry name" value="PucR C-terminal helix-turn-helix domain"/>
    <property type="match status" value="1"/>
</dbReference>
<reference evidence="5 6" key="2">
    <citation type="submission" date="2020-06" db="EMBL/GenBank/DDBJ databases">
        <title>Antribacter stalactiti gen. nov., sp. nov., a new member of the family Nacardiaceae isolated from a cave.</title>
        <authorList>
            <person name="Kim I.S."/>
        </authorList>
    </citation>
    <scope>NUCLEOTIDE SEQUENCE [LARGE SCALE GENOMIC DNA]</scope>
    <source>
        <strain evidence="5 6">YC2-7</strain>
    </source>
</reference>
<feature type="domain" description="RsbT co-antagonist protein RsbRD N-terminal" evidence="3">
    <location>
        <begin position="46"/>
        <end position="181"/>
    </location>
</feature>
<keyword evidence="6" id="KW-1185">Reference proteome</keyword>
<proteinExistence type="inferred from homology"/>
<dbReference type="PANTHER" id="PTHR33744">
    <property type="entry name" value="CARBOHYDRATE DIACID REGULATOR"/>
    <property type="match status" value="1"/>
</dbReference>
<dbReference type="PANTHER" id="PTHR33744:SF1">
    <property type="entry name" value="DNA-BINDING TRANSCRIPTIONAL ACTIVATOR ADER"/>
    <property type="match status" value="1"/>
</dbReference>
<dbReference type="InterPro" id="IPR051448">
    <property type="entry name" value="CdaR-like_regulators"/>
</dbReference>
<dbReference type="InterPro" id="IPR025736">
    <property type="entry name" value="PucR_C-HTH_dom"/>
</dbReference>
<evidence type="ECO:0000259" key="3">
    <source>
        <dbReference type="Pfam" id="PF14361"/>
    </source>
</evidence>